<comment type="caution">
    <text evidence="1">The sequence shown here is derived from an EMBL/GenBank/DDBJ whole genome shotgun (WGS) entry which is preliminary data.</text>
</comment>
<evidence type="ECO:0000313" key="2">
    <source>
        <dbReference type="Proteomes" id="UP001524473"/>
    </source>
</evidence>
<sequence>MDEILKRLRSTAAVPAVMVGFDGYVDSIFRVCRQTGEAGTSFFETMAEFGGYIAEKAKKSCSLELQLQTIKLGGNMPIFSQAIAGLGASVNCIGALGSPEILPLFQQMHPNCVLTGVSNPGLCQALEFDDGKVMLARNEGIGSLDYERLTARLSAGRLREMAEQSSVIAFLNWSELQGSSSIWKGFLREILPGISRRKLLFLDLSDCSQRPVEEVREAAGLISEFAAFIQPVLSLNQNEAEVLTRSIGLPVSDSEAMALRLREALSCSLVVIHHLDGACCAGAEGCFRCANKRIEKPRLSTGGGDNFNAGFVLALLLGLTPGQALFTANAVSGYYVSQGKSPDREELIGWMEAYGTEIIPGEFYRPEQKKG</sequence>
<reference evidence="1 2" key="1">
    <citation type="submission" date="2022-06" db="EMBL/GenBank/DDBJ databases">
        <title>Isolation of gut microbiota from human fecal samples.</title>
        <authorList>
            <person name="Pamer E.G."/>
            <person name="Barat B."/>
            <person name="Waligurski E."/>
            <person name="Medina S."/>
            <person name="Paddock L."/>
            <person name="Mostad J."/>
        </authorList>
    </citation>
    <scope>NUCLEOTIDE SEQUENCE [LARGE SCALE GENOMIC DNA]</scope>
    <source>
        <strain evidence="1 2">DFI.9.73</strain>
    </source>
</reference>
<dbReference type="SUPFAM" id="SSF53613">
    <property type="entry name" value="Ribokinase-like"/>
    <property type="match status" value="1"/>
</dbReference>
<accession>A0ABT1RVG6</accession>
<name>A0ABT1RVG6_9FIRM</name>
<dbReference type="EMBL" id="JANFZH010000001">
    <property type="protein sequence ID" value="MCQ4838335.1"/>
    <property type="molecule type" value="Genomic_DNA"/>
</dbReference>
<dbReference type="Gene3D" id="3.40.1190.20">
    <property type="match status" value="1"/>
</dbReference>
<dbReference type="GeneID" id="90532377"/>
<dbReference type="Proteomes" id="UP001524473">
    <property type="component" value="Unassembled WGS sequence"/>
</dbReference>
<dbReference type="InterPro" id="IPR029056">
    <property type="entry name" value="Ribokinase-like"/>
</dbReference>
<protein>
    <submittedName>
        <fullName evidence="1">PfkB family carbohydrate kinase</fullName>
    </submittedName>
</protein>
<keyword evidence="1" id="KW-0418">Kinase</keyword>
<dbReference type="GO" id="GO:0016301">
    <property type="term" value="F:kinase activity"/>
    <property type="evidence" value="ECO:0007669"/>
    <property type="project" value="UniProtKB-KW"/>
</dbReference>
<keyword evidence="1" id="KW-0808">Transferase</keyword>
<organism evidence="1 2">
    <name type="scientific">Neglectibacter timonensis</name>
    <dbReference type="NCBI Taxonomy" id="1776382"/>
    <lineage>
        <taxon>Bacteria</taxon>
        <taxon>Bacillati</taxon>
        <taxon>Bacillota</taxon>
        <taxon>Clostridia</taxon>
        <taxon>Eubacteriales</taxon>
        <taxon>Oscillospiraceae</taxon>
        <taxon>Neglectibacter</taxon>
    </lineage>
</organism>
<gene>
    <name evidence="1" type="ORF">NE695_00220</name>
</gene>
<dbReference type="InterPro" id="IPR057621">
    <property type="entry name" value="Khk_prokaryotic"/>
</dbReference>
<dbReference type="RefSeq" id="WP_066863742.1">
    <property type="nucleotide sequence ID" value="NZ_CABKVV010000013.1"/>
</dbReference>
<keyword evidence="2" id="KW-1185">Reference proteome</keyword>
<proteinExistence type="predicted"/>
<dbReference type="Pfam" id="PF25270">
    <property type="entry name" value="Khk"/>
    <property type="match status" value="1"/>
</dbReference>
<evidence type="ECO:0000313" key="1">
    <source>
        <dbReference type="EMBL" id="MCQ4838335.1"/>
    </source>
</evidence>